<evidence type="ECO:0000256" key="1">
    <source>
        <dbReference type="SAM" id="MobiDB-lite"/>
    </source>
</evidence>
<accession>A0ABQ6JMJ0</accession>
<gene>
    <name evidence="2" type="ORF">GCM10025868_43790</name>
</gene>
<dbReference type="InterPro" id="IPR008949">
    <property type="entry name" value="Isoprenoid_synthase_dom_sf"/>
</dbReference>
<name>A0ABQ6JMJ0_9ACTN</name>
<dbReference type="SUPFAM" id="SSF48576">
    <property type="entry name" value="Terpenoid synthases"/>
    <property type="match status" value="1"/>
</dbReference>
<protein>
    <recommendedName>
        <fullName evidence="4">Polyprenyl synthetase family protein</fullName>
    </recommendedName>
</protein>
<feature type="compositionally biased region" description="Low complexity" evidence="1">
    <location>
        <begin position="93"/>
        <end position="103"/>
    </location>
</feature>
<dbReference type="Gene3D" id="1.10.600.10">
    <property type="entry name" value="Farnesyl Diphosphate Synthase"/>
    <property type="match status" value="1"/>
</dbReference>
<feature type="compositionally biased region" description="Basic residues" evidence="1">
    <location>
        <begin position="76"/>
        <end position="92"/>
    </location>
</feature>
<feature type="compositionally biased region" description="Basic and acidic residues" evidence="1">
    <location>
        <begin position="116"/>
        <end position="135"/>
    </location>
</feature>
<dbReference type="EMBL" id="BSUZ01000001">
    <property type="protein sequence ID" value="GMA89129.1"/>
    <property type="molecule type" value="Genomic_DNA"/>
</dbReference>
<dbReference type="Proteomes" id="UP001157017">
    <property type="component" value="Unassembled WGS sequence"/>
</dbReference>
<reference evidence="3" key="1">
    <citation type="journal article" date="2019" name="Int. J. Syst. Evol. Microbiol.">
        <title>The Global Catalogue of Microorganisms (GCM) 10K type strain sequencing project: providing services to taxonomists for standard genome sequencing and annotation.</title>
        <authorList>
            <consortium name="The Broad Institute Genomics Platform"/>
            <consortium name="The Broad Institute Genome Sequencing Center for Infectious Disease"/>
            <person name="Wu L."/>
            <person name="Ma J."/>
        </authorList>
    </citation>
    <scope>NUCLEOTIDE SEQUENCE [LARGE SCALE GENOMIC DNA]</scope>
    <source>
        <strain evidence="3">NBRC 108730</strain>
    </source>
</reference>
<organism evidence="2 3">
    <name type="scientific">Angustibacter aerolatus</name>
    <dbReference type="NCBI Taxonomy" id="1162965"/>
    <lineage>
        <taxon>Bacteria</taxon>
        <taxon>Bacillati</taxon>
        <taxon>Actinomycetota</taxon>
        <taxon>Actinomycetes</taxon>
        <taxon>Kineosporiales</taxon>
        <taxon>Kineosporiaceae</taxon>
    </lineage>
</organism>
<keyword evidence="3" id="KW-1185">Reference proteome</keyword>
<feature type="compositionally biased region" description="Basic residues" evidence="1">
    <location>
        <begin position="139"/>
        <end position="157"/>
    </location>
</feature>
<sequence>MQKALDDHVSTQARRLEELGPDVAPMVDCISDLLRGGKRLRPAFCYWAWRGAGGEDRHEVLEAAASLEPVPGRGAAARRRHGRQRHPARRPLRAPADGRAAPRQRLDRRRRALRRGRGDPGRRPVPVVERRDAHPQRPAGRRAGPRPRGVRPHAHAG</sequence>
<feature type="compositionally biased region" description="Basic residues" evidence="1">
    <location>
        <begin position="106"/>
        <end position="115"/>
    </location>
</feature>
<comment type="caution">
    <text evidence="2">The sequence shown here is derived from an EMBL/GenBank/DDBJ whole genome shotgun (WGS) entry which is preliminary data.</text>
</comment>
<evidence type="ECO:0000313" key="3">
    <source>
        <dbReference type="Proteomes" id="UP001157017"/>
    </source>
</evidence>
<evidence type="ECO:0008006" key="4">
    <source>
        <dbReference type="Google" id="ProtNLM"/>
    </source>
</evidence>
<evidence type="ECO:0000313" key="2">
    <source>
        <dbReference type="EMBL" id="GMA89129.1"/>
    </source>
</evidence>
<feature type="region of interest" description="Disordered" evidence="1">
    <location>
        <begin position="65"/>
        <end position="157"/>
    </location>
</feature>
<proteinExistence type="predicted"/>